<dbReference type="InterPro" id="IPR008952">
    <property type="entry name" value="Tetraspanin_EC2_sf"/>
</dbReference>
<keyword evidence="3 5" id="KW-1133">Transmembrane helix</keyword>
<comment type="subcellular location">
    <subcellularLocation>
        <location evidence="1">Membrane</location>
        <topology evidence="1">Multi-pass membrane protein</topology>
    </subcellularLocation>
</comment>
<feature type="transmembrane region" description="Helical" evidence="5">
    <location>
        <begin position="86"/>
        <end position="112"/>
    </location>
</feature>
<dbReference type="Gene3D" id="1.10.1450.10">
    <property type="entry name" value="Tetraspanin"/>
    <property type="match status" value="1"/>
</dbReference>
<dbReference type="Pfam" id="PF00335">
    <property type="entry name" value="Tetraspanin"/>
    <property type="match status" value="1"/>
</dbReference>
<keyword evidence="2 5" id="KW-0812">Transmembrane</keyword>
<dbReference type="GO" id="GO:0016020">
    <property type="term" value="C:membrane"/>
    <property type="evidence" value="ECO:0007669"/>
    <property type="project" value="UniProtKB-SubCell"/>
</dbReference>
<comment type="caution">
    <text evidence="6">The sequence shown here is derived from an EMBL/GenBank/DDBJ whole genome shotgun (WGS) entry which is preliminary data.</text>
</comment>
<evidence type="ECO:0000313" key="6">
    <source>
        <dbReference type="EMBL" id="KAI8042363.1"/>
    </source>
</evidence>
<name>A0A9P9YSL8_9MUSC</name>
<dbReference type="InterPro" id="IPR018499">
    <property type="entry name" value="Tetraspanin/Peripherin"/>
</dbReference>
<protein>
    <submittedName>
        <fullName evidence="6">Uncharacterized protein</fullName>
    </submittedName>
</protein>
<feature type="transmembrane region" description="Helical" evidence="5">
    <location>
        <begin position="55"/>
        <end position="74"/>
    </location>
</feature>
<keyword evidence="4 5" id="KW-0472">Membrane</keyword>
<evidence type="ECO:0000256" key="3">
    <source>
        <dbReference type="ARBA" id="ARBA00022989"/>
    </source>
</evidence>
<proteinExistence type="predicted"/>
<evidence type="ECO:0000256" key="4">
    <source>
        <dbReference type="ARBA" id="ARBA00023136"/>
    </source>
</evidence>
<evidence type="ECO:0000313" key="7">
    <source>
        <dbReference type="Proteomes" id="UP001059596"/>
    </source>
</evidence>
<dbReference type="Proteomes" id="UP001059596">
    <property type="component" value="Unassembled WGS sequence"/>
</dbReference>
<evidence type="ECO:0000256" key="1">
    <source>
        <dbReference type="ARBA" id="ARBA00004141"/>
    </source>
</evidence>
<sequence>MRQPFRRASFYVNLLLLTEAVIGLLILAATAYYHALFTGYLSEIECRLVCGYLSAIYVFGAQLLVTFLCSIAMWRRIWRRRCSPNVRLLLSMWGFYSCIIIASGFGCIWSLYRGIDVLENAAETSLSRGIDMYYSCPEWKLLWDELQWRKECCGVHGYRDWMAADWMPRLEDNYSSTVLAPYACCRQSCESCFSNFLLGEGQSIGGDSRQPFPALTVDAIHANGCLPAFVDAIVLCCMTKFILHRQNEADGCDNVALTDEEGHPLVVVKYPSNVRCVTIGEDDLGSDIAHDVNYCHCTELDNEQCGH</sequence>
<dbReference type="EMBL" id="JAMKOV010000002">
    <property type="protein sequence ID" value="KAI8042363.1"/>
    <property type="molecule type" value="Genomic_DNA"/>
</dbReference>
<accession>A0A9P9YSL8</accession>
<feature type="transmembrane region" description="Helical" evidence="5">
    <location>
        <begin position="12"/>
        <end position="35"/>
    </location>
</feature>
<organism evidence="6 7">
    <name type="scientific">Drosophila gunungcola</name>
    <name type="common">fruit fly</name>
    <dbReference type="NCBI Taxonomy" id="103775"/>
    <lineage>
        <taxon>Eukaryota</taxon>
        <taxon>Metazoa</taxon>
        <taxon>Ecdysozoa</taxon>
        <taxon>Arthropoda</taxon>
        <taxon>Hexapoda</taxon>
        <taxon>Insecta</taxon>
        <taxon>Pterygota</taxon>
        <taxon>Neoptera</taxon>
        <taxon>Endopterygota</taxon>
        <taxon>Diptera</taxon>
        <taxon>Brachycera</taxon>
        <taxon>Muscomorpha</taxon>
        <taxon>Ephydroidea</taxon>
        <taxon>Drosophilidae</taxon>
        <taxon>Drosophila</taxon>
        <taxon>Sophophora</taxon>
    </lineage>
</organism>
<gene>
    <name evidence="6" type="ORF">M5D96_003675</name>
</gene>
<evidence type="ECO:0000256" key="2">
    <source>
        <dbReference type="ARBA" id="ARBA00022692"/>
    </source>
</evidence>
<reference evidence="6" key="1">
    <citation type="journal article" date="2023" name="Genome Biol. Evol.">
        <title>Long-read-based Genome Assembly of Drosophila gunungcola Reveals Fewer Chemosensory Genes in Flower-breeding Species.</title>
        <authorList>
            <person name="Negi A."/>
            <person name="Liao B.Y."/>
            <person name="Yeh S.D."/>
        </authorList>
    </citation>
    <scope>NUCLEOTIDE SEQUENCE</scope>
    <source>
        <strain evidence="6">Sukarami</strain>
    </source>
</reference>
<evidence type="ECO:0000256" key="5">
    <source>
        <dbReference type="SAM" id="Phobius"/>
    </source>
</evidence>
<dbReference type="AlphaFoldDB" id="A0A9P9YSL8"/>
<keyword evidence="7" id="KW-1185">Reference proteome</keyword>
<dbReference type="SUPFAM" id="SSF48652">
    <property type="entry name" value="Tetraspanin"/>
    <property type="match status" value="1"/>
</dbReference>